<protein>
    <recommendedName>
        <fullName evidence="9">TPR-like protein</fullName>
    </recommendedName>
</protein>
<comment type="function">
    <text evidence="3">Regulates mitochondrial small subunit maturation by controlling 15S rRNA 5'-end processing. Localizes to the 5' precursor of the 15S rRNA in a position that is subsequently occupied by mS47 in the mature yeast mtSSU. Uses structure and sequence-specific RNA recognition, binding to a single-stranded region of the precursor and specifically recognizing bases -6 to -1. The exchange of Ccm1 for mS47 is coupled to the irreversible removal of precursor rRNA that is accompanied by conformational changes of the mitoribosomal proteins uS5m and mS26. These conformational changes signal completion of 5'-end rRNA processing through protection of the mature 5'-end of the 15S rRNA and stabilization of mS47. The removal of the 5' precursor together with the dissociation of Ccm1 may be catalyzed by the 5'-3' exoribonuclease Pet127. Involved in the specific removal of group I introns in mitochondrial encoded transcripts.</text>
</comment>
<dbReference type="Pfam" id="PF01535">
    <property type="entry name" value="PPR"/>
    <property type="match status" value="1"/>
</dbReference>
<feature type="repeat" description="PPR" evidence="5">
    <location>
        <begin position="417"/>
        <end position="451"/>
    </location>
</feature>
<dbReference type="EMBL" id="ML976983">
    <property type="protein sequence ID" value="KAF1960220.1"/>
    <property type="molecule type" value="Genomic_DNA"/>
</dbReference>
<evidence type="ECO:0000313" key="7">
    <source>
        <dbReference type="EMBL" id="KAF1960220.1"/>
    </source>
</evidence>
<comment type="subunit">
    <text evidence="4">Binds to mitochondrial small subunit 15S rRNA.</text>
</comment>
<dbReference type="AlphaFoldDB" id="A0A6A5U7B1"/>
<evidence type="ECO:0000256" key="1">
    <source>
        <dbReference type="ARBA" id="ARBA00006192"/>
    </source>
</evidence>
<organism evidence="7 8">
    <name type="scientific">Byssothecium circinans</name>
    <dbReference type="NCBI Taxonomy" id="147558"/>
    <lineage>
        <taxon>Eukaryota</taxon>
        <taxon>Fungi</taxon>
        <taxon>Dikarya</taxon>
        <taxon>Ascomycota</taxon>
        <taxon>Pezizomycotina</taxon>
        <taxon>Dothideomycetes</taxon>
        <taxon>Pleosporomycetidae</taxon>
        <taxon>Pleosporales</taxon>
        <taxon>Massarineae</taxon>
        <taxon>Massarinaceae</taxon>
        <taxon>Byssothecium</taxon>
    </lineage>
</organism>
<evidence type="ECO:0000256" key="4">
    <source>
        <dbReference type="ARBA" id="ARBA00044511"/>
    </source>
</evidence>
<proteinExistence type="inferred from homology"/>
<dbReference type="NCBIfam" id="TIGR00756">
    <property type="entry name" value="PPR"/>
    <property type="match status" value="2"/>
</dbReference>
<feature type="repeat" description="PPR" evidence="5">
    <location>
        <begin position="452"/>
        <end position="486"/>
    </location>
</feature>
<dbReference type="InterPro" id="IPR011990">
    <property type="entry name" value="TPR-like_helical_dom_sf"/>
</dbReference>
<dbReference type="PANTHER" id="PTHR47936:SF1">
    <property type="entry name" value="PENTATRICOPEPTIDE REPEAT-CONTAINING PROTEIN GUN1, CHLOROPLASTIC"/>
    <property type="match status" value="1"/>
</dbReference>
<keyword evidence="8" id="KW-1185">Reference proteome</keyword>
<evidence type="ECO:0000313" key="8">
    <source>
        <dbReference type="Proteomes" id="UP000800035"/>
    </source>
</evidence>
<name>A0A6A5U7B1_9PLEO</name>
<feature type="repeat" description="PPR" evidence="5">
    <location>
        <begin position="255"/>
        <end position="289"/>
    </location>
</feature>
<sequence length="606" mass="70855">MTRRLCLRHDPRCSIWTARLFKNARTSDVGHHNEQIEENWMSFDEPERELIWPHLLVYLLHIWPGYALQFIRVLVHQPGVKNIEPDILADAFAHMSVIHARRLYAHRSWTHFRSWNVTNFVPTFTHFLRNYCCTAANRHICTQDLIYNLTRLADIEDLKVVFDLLEDANVFEFFDTILHYANTFAKAGEYKYALRCLVAIDRRAKEREQAISIANLERFRWTCALILRKSSGKGRNYHETTSIVTAFVELGSKLDILLYNVIMHNAMDAGDYSTAFKVYNSLEDNGLEPDKHTFSILLHGCTMTEDPFKFAEFANYCARIANEQRDSWLAADYLYYLTLRLIDPSISSMTPDQDQGVDAPPSLRSMTPPPMAFYLILQMYIQRASSSSDTDLWNLYLRFRQLVRTRSHPVLANLAENPVVWNAFLLAFARNRQFEWASQLIRDMTDHNPQPNVYSWNIFMQGFFKAEQVQAAERVFQLVRARGVEPDQFTYLTLLKGYIRAQHIEKIGETMDFVESEQQMDPMLVQALGRIHNRKRLMLALEKSQARREEDRRIKEEKKAESERKRWEKPFQREEEEQVTFGSALKPAPLQFGSFGADMGFKKGSE</sequence>
<feature type="compositionally biased region" description="Basic and acidic residues" evidence="6">
    <location>
        <begin position="548"/>
        <end position="573"/>
    </location>
</feature>
<feature type="region of interest" description="Disordered" evidence="6">
    <location>
        <begin position="548"/>
        <end position="582"/>
    </location>
</feature>
<evidence type="ECO:0000256" key="5">
    <source>
        <dbReference type="PROSITE-ProRule" id="PRU00708"/>
    </source>
</evidence>
<gene>
    <name evidence="7" type="ORF">CC80DRAFT_465921</name>
</gene>
<dbReference type="InterPro" id="IPR002885">
    <property type="entry name" value="PPR_rpt"/>
</dbReference>
<evidence type="ECO:0000256" key="2">
    <source>
        <dbReference type="ARBA" id="ARBA00022737"/>
    </source>
</evidence>
<comment type="similarity">
    <text evidence="1">Belongs to the CCM1 family.</text>
</comment>
<accession>A0A6A5U7B1</accession>
<dbReference type="OrthoDB" id="185373at2759"/>
<evidence type="ECO:0000256" key="3">
    <source>
        <dbReference type="ARBA" id="ARBA00044493"/>
    </source>
</evidence>
<dbReference type="PANTHER" id="PTHR47936">
    <property type="entry name" value="PPR_LONG DOMAIN-CONTAINING PROTEIN"/>
    <property type="match status" value="1"/>
</dbReference>
<dbReference type="Pfam" id="PF13041">
    <property type="entry name" value="PPR_2"/>
    <property type="match status" value="2"/>
</dbReference>
<dbReference type="Gene3D" id="1.25.40.10">
    <property type="entry name" value="Tetratricopeptide repeat domain"/>
    <property type="match status" value="2"/>
</dbReference>
<reference evidence="7" key="1">
    <citation type="journal article" date="2020" name="Stud. Mycol.">
        <title>101 Dothideomycetes genomes: a test case for predicting lifestyles and emergence of pathogens.</title>
        <authorList>
            <person name="Haridas S."/>
            <person name="Albert R."/>
            <person name="Binder M."/>
            <person name="Bloem J."/>
            <person name="Labutti K."/>
            <person name="Salamov A."/>
            <person name="Andreopoulos B."/>
            <person name="Baker S."/>
            <person name="Barry K."/>
            <person name="Bills G."/>
            <person name="Bluhm B."/>
            <person name="Cannon C."/>
            <person name="Castanera R."/>
            <person name="Culley D."/>
            <person name="Daum C."/>
            <person name="Ezra D."/>
            <person name="Gonzalez J."/>
            <person name="Henrissat B."/>
            <person name="Kuo A."/>
            <person name="Liang C."/>
            <person name="Lipzen A."/>
            <person name="Lutzoni F."/>
            <person name="Magnuson J."/>
            <person name="Mondo S."/>
            <person name="Nolan M."/>
            <person name="Ohm R."/>
            <person name="Pangilinan J."/>
            <person name="Park H.-J."/>
            <person name="Ramirez L."/>
            <person name="Alfaro M."/>
            <person name="Sun H."/>
            <person name="Tritt A."/>
            <person name="Yoshinaga Y."/>
            <person name="Zwiers L.-H."/>
            <person name="Turgeon B."/>
            <person name="Goodwin S."/>
            <person name="Spatafora J."/>
            <person name="Crous P."/>
            <person name="Grigoriev I."/>
        </authorList>
    </citation>
    <scope>NUCLEOTIDE SEQUENCE</scope>
    <source>
        <strain evidence="7">CBS 675.92</strain>
    </source>
</reference>
<keyword evidence="2" id="KW-0677">Repeat</keyword>
<dbReference type="GO" id="GO:0031930">
    <property type="term" value="P:mitochondria-nucleus signaling pathway"/>
    <property type="evidence" value="ECO:0007669"/>
    <property type="project" value="TreeGrafter"/>
</dbReference>
<dbReference type="PROSITE" id="PS51375">
    <property type="entry name" value="PPR"/>
    <property type="match status" value="3"/>
</dbReference>
<evidence type="ECO:0000256" key="6">
    <source>
        <dbReference type="SAM" id="MobiDB-lite"/>
    </source>
</evidence>
<evidence type="ECO:0008006" key="9">
    <source>
        <dbReference type="Google" id="ProtNLM"/>
    </source>
</evidence>
<dbReference type="Proteomes" id="UP000800035">
    <property type="component" value="Unassembled WGS sequence"/>
</dbReference>